<gene>
    <name evidence="2" type="ORF">MYCIT1_LOCUS27071</name>
</gene>
<feature type="region of interest" description="Disordered" evidence="1">
    <location>
        <begin position="594"/>
        <end position="661"/>
    </location>
</feature>
<proteinExistence type="predicted"/>
<organism evidence="2 3">
    <name type="scientific">Mycena citricolor</name>
    <dbReference type="NCBI Taxonomy" id="2018698"/>
    <lineage>
        <taxon>Eukaryota</taxon>
        <taxon>Fungi</taxon>
        <taxon>Dikarya</taxon>
        <taxon>Basidiomycota</taxon>
        <taxon>Agaricomycotina</taxon>
        <taxon>Agaricomycetes</taxon>
        <taxon>Agaricomycetidae</taxon>
        <taxon>Agaricales</taxon>
        <taxon>Marasmiineae</taxon>
        <taxon>Mycenaceae</taxon>
        <taxon>Mycena</taxon>
    </lineage>
</organism>
<feature type="compositionally biased region" description="Basic residues" evidence="1">
    <location>
        <begin position="47"/>
        <end position="60"/>
    </location>
</feature>
<feature type="region of interest" description="Disordered" evidence="1">
    <location>
        <begin position="1"/>
        <end position="251"/>
    </location>
</feature>
<feature type="region of interest" description="Disordered" evidence="1">
    <location>
        <begin position="542"/>
        <end position="572"/>
    </location>
</feature>
<feature type="compositionally biased region" description="Basic and acidic residues" evidence="1">
    <location>
        <begin position="594"/>
        <end position="607"/>
    </location>
</feature>
<dbReference type="Proteomes" id="UP001295794">
    <property type="component" value="Unassembled WGS sequence"/>
</dbReference>
<reference evidence="2" key="1">
    <citation type="submission" date="2023-11" db="EMBL/GenBank/DDBJ databases">
        <authorList>
            <person name="De Vega J J."/>
            <person name="De Vega J J."/>
        </authorList>
    </citation>
    <scope>NUCLEOTIDE SEQUENCE</scope>
</reference>
<feature type="compositionally biased region" description="Basic residues" evidence="1">
    <location>
        <begin position="608"/>
        <end position="619"/>
    </location>
</feature>
<feature type="region of interest" description="Disordered" evidence="1">
    <location>
        <begin position="301"/>
        <end position="323"/>
    </location>
</feature>
<accession>A0AAD2Q5B8</accession>
<dbReference type="AlphaFoldDB" id="A0AAD2Q5B8"/>
<feature type="compositionally biased region" description="Basic and acidic residues" evidence="1">
    <location>
        <begin position="72"/>
        <end position="146"/>
    </location>
</feature>
<sequence length="844" mass="94644">MSSESEHEPEASREPERTADPQKKERSEEPDRERDRDRERDSERHREHSRHRHRHRHRRSPSPSSSSSSARHHSDARESHRERDKGREGEERDRERERSLHTERGRERSGEREMRKARDRERERERERERDRDRNRAKDHDADRHQRSSRTHHRSHSRDRRGSHHRRREHREDSEEVRTQRHSEARERTKSRDEDRDKEAEAGSRHHRRRRHSRSRGHSDPDTPTAANPRPHEDEQQPPSQSLARPAEPAPISTLGEKQEAAYGPEFLRAIAAKGDEVGNFQVLTGRDALQFTQQFIEERARAGSPDQDDIKEAPGHEEPSRLAHAHSLLDSSNPKTKTNRVPPVVFAIPRVVEGAGRMAMDLYMSWNKSKTTPRAVMRKKRDRNQEFLDNEFRNVKGALDKAFEAEGDENVPAMPPMITKLAKEEEEKHLKAPLMASRTQSDPLPLPSSFPLNLDPPRPSLGPHRGSVDSLASVQSMPFLGAVRNVPNGNRLPLRVTNMGPGDRFSMSSSTTSLLEVPGITAPGPSQLRETLFKAPPSPIAEEVPEQATTVPRRAPSVASRSSHGSSKSREKITIVLLDKADRELLEAKPISKEVESSWHGLERRLSSRPKPKPKPRRYSANSSPWAGPVAHRDENIRYVHTPPPENADDYVFDDSDDGDGSVDGTALAPVMQALGSMGYLSPEASYIRQTTPGSYPNLRTPYGSPYSATAATATVPYSSPYVPGVNLTVDTSTYTPSPYSAAAFPLPPSRPITPTSSPYYAYQGLGKITPPQQTFSPWSAPAQYPPTNYSPGYHSSPIPSIYAPSPASVHSNANLAAVYASPYVSPVGVRRAGSLTGFAYGA</sequence>
<feature type="compositionally biased region" description="Basic and acidic residues" evidence="1">
    <location>
        <begin position="1"/>
        <end position="46"/>
    </location>
</feature>
<name>A0AAD2Q5B8_9AGAR</name>
<evidence type="ECO:0000256" key="1">
    <source>
        <dbReference type="SAM" id="MobiDB-lite"/>
    </source>
</evidence>
<protein>
    <submittedName>
        <fullName evidence="2">Uncharacterized protein</fullName>
    </submittedName>
</protein>
<feature type="compositionally biased region" description="Basic residues" evidence="1">
    <location>
        <begin position="147"/>
        <end position="169"/>
    </location>
</feature>
<evidence type="ECO:0000313" key="2">
    <source>
        <dbReference type="EMBL" id="CAK5277901.1"/>
    </source>
</evidence>
<evidence type="ECO:0000313" key="3">
    <source>
        <dbReference type="Proteomes" id="UP001295794"/>
    </source>
</evidence>
<feature type="compositionally biased region" description="Low complexity" evidence="1">
    <location>
        <begin position="552"/>
        <end position="567"/>
    </location>
</feature>
<feature type="compositionally biased region" description="Basic and acidic residues" evidence="1">
    <location>
        <begin position="309"/>
        <end position="322"/>
    </location>
</feature>
<feature type="compositionally biased region" description="Basic residues" evidence="1">
    <location>
        <begin position="205"/>
        <end position="216"/>
    </location>
</feature>
<feature type="compositionally biased region" description="Basic and acidic residues" evidence="1">
    <location>
        <begin position="170"/>
        <end position="204"/>
    </location>
</feature>
<dbReference type="EMBL" id="CAVNYO010000421">
    <property type="protein sequence ID" value="CAK5277901.1"/>
    <property type="molecule type" value="Genomic_DNA"/>
</dbReference>
<comment type="caution">
    <text evidence="2">The sequence shown here is derived from an EMBL/GenBank/DDBJ whole genome shotgun (WGS) entry which is preliminary data.</text>
</comment>
<keyword evidence="3" id="KW-1185">Reference proteome</keyword>
<feature type="compositionally biased region" description="Acidic residues" evidence="1">
    <location>
        <begin position="648"/>
        <end position="661"/>
    </location>
</feature>